<comment type="subcellular location">
    <subcellularLocation>
        <location evidence="1">Cell membrane</location>
        <topology evidence="1">Multi-pass membrane protein</topology>
    </subcellularLocation>
</comment>
<evidence type="ECO:0000256" key="5">
    <source>
        <dbReference type="ARBA" id="ARBA00022692"/>
    </source>
</evidence>
<dbReference type="InterPro" id="IPR004501">
    <property type="entry name" value="PTS_EIIC_3"/>
</dbReference>
<name>A0A1N6V9M8_9GAMM</name>
<evidence type="ECO:0000256" key="2">
    <source>
        <dbReference type="ARBA" id="ARBA00022448"/>
    </source>
</evidence>
<reference evidence="11 12" key="1">
    <citation type="submission" date="2017-01" db="EMBL/GenBank/DDBJ databases">
        <authorList>
            <person name="Mah S.A."/>
            <person name="Swanson W.J."/>
            <person name="Moy G.W."/>
            <person name="Vacquier V.D."/>
        </authorList>
    </citation>
    <scope>NUCLEOTIDE SEQUENCE [LARGE SCALE GENOMIC DNA]</scope>
    <source>
        <strain evidence="11 12">DSM 7027</strain>
    </source>
</reference>
<dbReference type="GO" id="GO:0009401">
    <property type="term" value="P:phosphoenolpyruvate-dependent sugar phosphotransferase system"/>
    <property type="evidence" value="ECO:0007669"/>
    <property type="project" value="InterPro"/>
</dbReference>
<dbReference type="eggNOG" id="COG1455">
    <property type="taxonomic scope" value="Bacteria"/>
</dbReference>
<dbReference type="AlphaFoldDB" id="A0A1N6V9M8"/>
<protein>
    <submittedName>
        <fullName evidence="11">PTS system, lactose/cellobiose family IIC component</fullName>
    </submittedName>
</protein>
<evidence type="ECO:0000256" key="4">
    <source>
        <dbReference type="ARBA" id="ARBA00022597"/>
    </source>
</evidence>
<dbReference type="PROSITE" id="PS50883">
    <property type="entry name" value="EAL"/>
    <property type="match status" value="1"/>
</dbReference>
<feature type="transmembrane region" description="Helical" evidence="8">
    <location>
        <begin position="123"/>
        <end position="146"/>
    </location>
</feature>
<sequence>MPGSVKPLRGAIRVLDQYVEQLSSRPTLRAIRDGLLGVVPCLILSATLLLISVCLQMAGADQSRVAVFSELHSRITVAIPYLVTASIAYMIAIQLHLPRLPVLFLNVAYLICVDQLMEQFNGAARMLFLLSALLIPIWATRGLAILHAQSWCQLTRAEGAGSQVRDTLNFIIPGMLVAAAVILVMLGVILVLPDPKWINYYLFLDAANEPYEVGLTYSILNSLLWFFGVHGYHALLPVLEGLNQALMLNHTTVMAGGSGLEYPMNTSFLGAFVFIGGSGATLSLALALLVTTRVKALRVLALASLPFAFMNVNELLLFGLPIIFNPRLLIPFMLVPAANVLLGLAVIQAGWVQAPFMDVPFNSPIVLNAYLATGGDAGAVLLQFANLAVGMLLYRPFVRGLEARFEEGQGAVMRSIETLFSRRFEEAQYQSQDPVTDGLRERQSKIQLQRDLGELGDYEFLLEYQPQVDPVTGQVTGVEALVRAESSDGRLLSPAQFLPQLERGGVLKTLDLWVAEEACRQADEWADRGYTFPVSINISAEGLSSPEVIDTLTNLLTECHGRVAVEITEDSLSASPETVRHHIERIRELDVQVHIDDFGTGFSALGYLSQYPIDVIKVDRSFVNALETDKGSKVFNGILSFAEALELGVIVEGVETEQQLAYVLNTDRVSVQGWLYSRSLRAEQIPAFVDQHAERALPATASA</sequence>
<dbReference type="PANTHER" id="PTHR33989:SF4">
    <property type="entry name" value="PTS SYSTEM N,N'-DIACETYLCHITOBIOSE-SPECIFIC EIIC COMPONENT"/>
    <property type="match status" value="1"/>
</dbReference>
<feature type="transmembrane region" description="Helical" evidence="8">
    <location>
        <begin position="71"/>
        <end position="93"/>
    </location>
</feature>
<proteinExistence type="predicted"/>
<dbReference type="InterPro" id="IPR035919">
    <property type="entry name" value="EAL_sf"/>
</dbReference>
<keyword evidence="7 8" id="KW-0472">Membrane</keyword>
<dbReference type="eggNOG" id="COG2200">
    <property type="taxonomic scope" value="Bacteria"/>
</dbReference>
<accession>A0A1N6V9M8</accession>
<dbReference type="EMBL" id="FTMN01000008">
    <property type="protein sequence ID" value="SIQ74591.1"/>
    <property type="molecule type" value="Genomic_DNA"/>
</dbReference>
<dbReference type="InterPro" id="IPR051088">
    <property type="entry name" value="PTS_Sugar-EIIC/EIIB"/>
</dbReference>
<evidence type="ECO:0000256" key="7">
    <source>
        <dbReference type="ARBA" id="ARBA00023136"/>
    </source>
</evidence>
<dbReference type="GO" id="GO:0005886">
    <property type="term" value="C:plasma membrane"/>
    <property type="evidence" value="ECO:0007669"/>
    <property type="project" value="UniProtKB-SubCell"/>
</dbReference>
<dbReference type="Gene3D" id="3.20.20.450">
    <property type="entry name" value="EAL domain"/>
    <property type="match status" value="1"/>
</dbReference>
<keyword evidence="3" id="KW-1003">Cell membrane</keyword>
<evidence type="ECO:0000313" key="11">
    <source>
        <dbReference type="EMBL" id="SIQ74591.1"/>
    </source>
</evidence>
<feature type="transmembrane region" description="Helical" evidence="8">
    <location>
        <begin position="268"/>
        <end position="290"/>
    </location>
</feature>
<keyword evidence="6 8" id="KW-1133">Transmembrane helix</keyword>
<dbReference type="SMART" id="SM00052">
    <property type="entry name" value="EAL"/>
    <property type="match status" value="1"/>
</dbReference>
<dbReference type="InterPro" id="IPR001633">
    <property type="entry name" value="EAL_dom"/>
</dbReference>
<dbReference type="PANTHER" id="PTHR33989">
    <property type="match status" value="1"/>
</dbReference>
<keyword evidence="5 8" id="KW-0812">Transmembrane</keyword>
<feature type="domain" description="PTS EIIC type-3" evidence="10">
    <location>
        <begin position="11"/>
        <end position="397"/>
    </location>
</feature>
<dbReference type="Pfam" id="PF02378">
    <property type="entry name" value="PTS_EIIC"/>
    <property type="match status" value="1"/>
</dbReference>
<evidence type="ECO:0000259" key="9">
    <source>
        <dbReference type="PROSITE" id="PS50883"/>
    </source>
</evidence>
<dbReference type="Pfam" id="PF00563">
    <property type="entry name" value="EAL"/>
    <property type="match status" value="1"/>
</dbReference>
<organism evidence="11 12">
    <name type="scientific">Marinobacterium stanieri</name>
    <dbReference type="NCBI Taxonomy" id="49186"/>
    <lineage>
        <taxon>Bacteria</taxon>
        <taxon>Pseudomonadati</taxon>
        <taxon>Pseudomonadota</taxon>
        <taxon>Gammaproteobacteria</taxon>
        <taxon>Oceanospirillales</taxon>
        <taxon>Oceanospirillaceae</taxon>
        <taxon>Marinobacterium</taxon>
    </lineage>
</organism>
<evidence type="ECO:0000259" key="10">
    <source>
        <dbReference type="PROSITE" id="PS51105"/>
    </source>
</evidence>
<feature type="transmembrane region" description="Helical" evidence="8">
    <location>
        <begin position="35"/>
        <end position="59"/>
    </location>
</feature>
<feature type="transmembrane region" description="Helical" evidence="8">
    <location>
        <begin position="219"/>
        <end position="239"/>
    </location>
</feature>
<dbReference type="PROSITE" id="PS51105">
    <property type="entry name" value="PTS_EIIC_TYPE_3"/>
    <property type="match status" value="1"/>
</dbReference>
<evidence type="ECO:0000256" key="3">
    <source>
        <dbReference type="ARBA" id="ARBA00022475"/>
    </source>
</evidence>
<feature type="transmembrane region" description="Helical" evidence="8">
    <location>
        <begin position="328"/>
        <end position="349"/>
    </location>
</feature>
<evidence type="ECO:0000256" key="1">
    <source>
        <dbReference type="ARBA" id="ARBA00004651"/>
    </source>
</evidence>
<keyword evidence="2" id="KW-0813">Transport</keyword>
<evidence type="ECO:0000256" key="8">
    <source>
        <dbReference type="SAM" id="Phobius"/>
    </source>
</evidence>
<feature type="domain" description="EAL" evidence="9">
    <location>
        <begin position="441"/>
        <end position="693"/>
    </location>
</feature>
<dbReference type="GO" id="GO:0008982">
    <property type="term" value="F:protein-N(PI)-phosphohistidine-sugar phosphotransferase activity"/>
    <property type="evidence" value="ECO:0007669"/>
    <property type="project" value="InterPro"/>
</dbReference>
<evidence type="ECO:0000256" key="6">
    <source>
        <dbReference type="ARBA" id="ARBA00022989"/>
    </source>
</evidence>
<dbReference type="CDD" id="cd01948">
    <property type="entry name" value="EAL"/>
    <property type="match status" value="1"/>
</dbReference>
<evidence type="ECO:0000313" key="12">
    <source>
        <dbReference type="Proteomes" id="UP000186895"/>
    </source>
</evidence>
<dbReference type="InterPro" id="IPR003352">
    <property type="entry name" value="PTS_EIIC"/>
</dbReference>
<dbReference type="SUPFAM" id="SSF141868">
    <property type="entry name" value="EAL domain-like"/>
    <property type="match status" value="1"/>
</dbReference>
<keyword evidence="4" id="KW-0762">Sugar transport</keyword>
<feature type="transmembrane region" description="Helical" evidence="8">
    <location>
        <begin position="369"/>
        <end position="394"/>
    </location>
</feature>
<feature type="transmembrane region" description="Helical" evidence="8">
    <location>
        <begin position="296"/>
        <end position="316"/>
    </location>
</feature>
<feature type="transmembrane region" description="Helical" evidence="8">
    <location>
        <begin position="167"/>
        <end position="192"/>
    </location>
</feature>
<dbReference type="RefSeq" id="WP_076464462.1">
    <property type="nucleotide sequence ID" value="NZ_FTMN01000008.1"/>
</dbReference>
<dbReference type="Proteomes" id="UP000186895">
    <property type="component" value="Unassembled WGS sequence"/>
</dbReference>
<keyword evidence="12" id="KW-1185">Reference proteome</keyword>
<dbReference type="STRING" id="49186.SAMN05421647_108123"/>
<gene>
    <name evidence="11" type="ORF">SAMN05421647_108123</name>
</gene>